<keyword evidence="3" id="KW-1185">Reference proteome</keyword>
<dbReference type="InterPro" id="IPR029021">
    <property type="entry name" value="Prot-tyrosine_phosphatase-like"/>
</dbReference>
<dbReference type="Pfam" id="PF04273">
    <property type="entry name" value="BLH_phosphatase"/>
    <property type="match status" value="1"/>
</dbReference>
<dbReference type="STRING" id="105559.Nwat_1611"/>
<dbReference type="Proteomes" id="UP000000393">
    <property type="component" value="Chromosome"/>
</dbReference>
<name>D8K6H1_NITWC</name>
<organism evidence="2 3">
    <name type="scientific">Nitrosococcus watsoni (strain C-113)</name>
    <dbReference type="NCBI Taxonomy" id="105559"/>
    <lineage>
        <taxon>Bacteria</taxon>
        <taxon>Pseudomonadati</taxon>
        <taxon>Pseudomonadota</taxon>
        <taxon>Gammaproteobacteria</taxon>
        <taxon>Chromatiales</taxon>
        <taxon>Chromatiaceae</taxon>
        <taxon>Nitrosococcus</taxon>
    </lineage>
</organism>
<dbReference type="KEGG" id="nwa:Nwat_1611"/>
<dbReference type="SUPFAM" id="SSF52799">
    <property type="entry name" value="(Phosphotyrosine protein) phosphatases II"/>
    <property type="match status" value="1"/>
</dbReference>
<dbReference type="HOGENOM" id="CLU_105726_2_0_6"/>
<dbReference type="EMBL" id="CP002086">
    <property type="protein sequence ID" value="ADJ28498.1"/>
    <property type="molecule type" value="Genomic_DNA"/>
</dbReference>
<evidence type="ECO:0000313" key="3">
    <source>
        <dbReference type="Proteomes" id="UP000000393"/>
    </source>
</evidence>
<dbReference type="InterPro" id="IPR005939">
    <property type="entry name" value="BLH_phosphatase-like"/>
</dbReference>
<dbReference type="eggNOG" id="COG3453">
    <property type="taxonomic scope" value="Bacteria"/>
</dbReference>
<feature type="domain" description="Beta-lactamase hydrolase-like protein phosphatase-like" evidence="1">
    <location>
        <begin position="8"/>
        <end position="104"/>
    </location>
</feature>
<reference evidence="2 3" key="1">
    <citation type="submission" date="2010-06" db="EMBL/GenBank/DDBJ databases">
        <title>Complete sequence of chromosome of Nitrosococcus watsoni C-113.</title>
        <authorList>
            <consortium name="US DOE Joint Genome Institute"/>
            <person name="Lucas S."/>
            <person name="Copeland A."/>
            <person name="Lapidus A."/>
            <person name="Cheng J.-F."/>
            <person name="Bruce D."/>
            <person name="Goodwin L."/>
            <person name="Pitluck S."/>
            <person name="Malfatti S.A."/>
            <person name="Chain P.S.G."/>
            <person name="Land M."/>
            <person name="Hauser L."/>
            <person name="Kyrpides N."/>
            <person name="Ivanova N."/>
            <person name="Cambell M.A."/>
            <person name="Heidelberg J.F."/>
            <person name="Klotz M.G."/>
            <person name="Woyke T."/>
        </authorList>
    </citation>
    <scope>NUCLEOTIDE SEQUENCE [LARGE SCALE GENOMIC DNA]</scope>
    <source>
        <strain evidence="2 3">C-113</strain>
    </source>
</reference>
<proteinExistence type="predicted"/>
<dbReference type="AlphaFoldDB" id="D8K6H1"/>
<dbReference type="CDD" id="cd14503">
    <property type="entry name" value="PTP-bact"/>
    <property type="match status" value="1"/>
</dbReference>
<protein>
    <recommendedName>
        <fullName evidence="1">Beta-lactamase hydrolase-like protein phosphatase-like domain-containing protein</fullName>
    </recommendedName>
</protein>
<gene>
    <name evidence="2" type="ordered locus">Nwat_1611</name>
</gene>
<dbReference type="Gene3D" id="3.90.190.10">
    <property type="entry name" value="Protein tyrosine phosphatase superfamily"/>
    <property type="match status" value="1"/>
</dbReference>
<dbReference type="OrthoDB" id="270335at2"/>
<sequence>MMNLSKFNETTAVGGQPFKEDLQQLKQEGFQTVINLRATGEKDQPLSPSDEGAIVSELGMEYAHLPVSMDALNETLVDQFRERLEAAPKPVFVHCASGKRAGAFAMMATAVEQGMNGETALQKAREMGFECDVPQLEQFVKTYIDKA</sequence>
<accession>D8K6H1</accession>
<evidence type="ECO:0000259" key="1">
    <source>
        <dbReference type="Pfam" id="PF04273"/>
    </source>
</evidence>
<evidence type="ECO:0000313" key="2">
    <source>
        <dbReference type="EMBL" id="ADJ28498.1"/>
    </source>
</evidence>
<dbReference type="GO" id="GO:0016787">
    <property type="term" value="F:hydrolase activity"/>
    <property type="evidence" value="ECO:0007669"/>
    <property type="project" value="InterPro"/>
</dbReference>
<dbReference type="RefSeq" id="WP_013220590.1">
    <property type="nucleotide sequence ID" value="NC_014315.1"/>
</dbReference>